<reference evidence="4" key="1">
    <citation type="submission" date="2020-11" db="EMBL/GenBank/DDBJ databases">
        <authorList>
            <consortium name="DOE Joint Genome Institute"/>
            <person name="Ahrendt S."/>
            <person name="Riley R."/>
            <person name="Andreopoulos W."/>
            <person name="Labutti K."/>
            <person name="Pangilinan J."/>
            <person name="Ruiz-Duenas F.J."/>
            <person name="Barrasa J.M."/>
            <person name="Sanchez-Garcia M."/>
            <person name="Camarero S."/>
            <person name="Miyauchi S."/>
            <person name="Serrano A."/>
            <person name="Linde D."/>
            <person name="Babiker R."/>
            <person name="Drula E."/>
            <person name="Ayuso-Fernandez I."/>
            <person name="Pacheco R."/>
            <person name="Padilla G."/>
            <person name="Ferreira P."/>
            <person name="Barriuso J."/>
            <person name="Kellner H."/>
            <person name="Castanera R."/>
            <person name="Alfaro M."/>
            <person name="Ramirez L."/>
            <person name="Pisabarro A.G."/>
            <person name="Kuo A."/>
            <person name="Tritt A."/>
            <person name="Lipzen A."/>
            <person name="He G."/>
            <person name="Yan M."/>
            <person name="Ng V."/>
            <person name="Cullen D."/>
            <person name="Martin F."/>
            <person name="Rosso M.-N."/>
            <person name="Henrissat B."/>
            <person name="Hibbett D."/>
            <person name="Martinez A.T."/>
            <person name="Grigoriev I.V."/>
        </authorList>
    </citation>
    <scope>NUCLEOTIDE SEQUENCE</scope>
    <source>
        <strain evidence="4">CBS 247.69</strain>
    </source>
</reference>
<organism evidence="4 5">
    <name type="scientific">Collybia nuda</name>
    <dbReference type="NCBI Taxonomy" id="64659"/>
    <lineage>
        <taxon>Eukaryota</taxon>
        <taxon>Fungi</taxon>
        <taxon>Dikarya</taxon>
        <taxon>Basidiomycota</taxon>
        <taxon>Agaricomycotina</taxon>
        <taxon>Agaricomycetes</taxon>
        <taxon>Agaricomycetidae</taxon>
        <taxon>Agaricales</taxon>
        <taxon>Tricholomatineae</taxon>
        <taxon>Clitocybaceae</taxon>
        <taxon>Collybia</taxon>
    </lineage>
</organism>
<dbReference type="Gene3D" id="3.10.350.10">
    <property type="entry name" value="LysM domain"/>
    <property type="match status" value="8"/>
</dbReference>
<keyword evidence="1" id="KW-0147">Chitin-binding</keyword>
<keyword evidence="5" id="KW-1185">Reference proteome</keyword>
<feature type="domain" description="LysM" evidence="3">
    <location>
        <begin position="280"/>
        <end position="326"/>
    </location>
</feature>
<dbReference type="PANTHER" id="PTHR34997">
    <property type="entry name" value="AM15"/>
    <property type="match status" value="1"/>
</dbReference>
<feature type="domain" description="LysM" evidence="3">
    <location>
        <begin position="396"/>
        <end position="440"/>
    </location>
</feature>
<feature type="domain" description="LysM" evidence="3">
    <location>
        <begin position="98"/>
        <end position="144"/>
    </location>
</feature>
<evidence type="ECO:0000256" key="1">
    <source>
        <dbReference type="ARBA" id="ARBA00022669"/>
    </source>
</evidence>
<dbReference type="SMART" id="SM00257">
    <property type="entry name" value="LysM"/>
    <property type="match status" value="7"/>
</dbReference>
<dbReference type="SUPFAM" id="SSF54106">
    <property type="entry name" value="LysM domain"/>
    <property type="match status" value="6"/>
</dbReference>
<proteinExistence type="predicted"/>
<gene>
    <name evidence="4" type="ORF">BDZ94DRAFT_1205763</name>
</gene>
<dbReference type="PROSITE" id="PS51782">
    <property type="entry name" value="LYSM"/>
    <property type="match status" value="7"/>
</dbReference>
<dbReference type="CDD" id="cd00118">
    <property type="entry name" value="LysM"/>
    <property type="match status" value="7"/>
</dbReference>
<dbReference type="InterPro" id="IPR018392">
    <property type="entry name" value="LysM"/>
</dbReference>
<feature type="domain" description="LysM" evidence="3">
    <location>
        <begin position="162"/>
        <end position="206"/>
    </location>
</feature>
<feature type="domain" description="LysM" evidence="3">
    <location>
        <begin position="335"/>
        <end position="382"/>
    </location>
</feature>
<dbReference type="EMBL" id="MU150693">
    <property type="protein sequence ID" value="KAF9455416.1"/>
    <property type="molecule type" value="Genomic_DNA"/>
</dbReference>
<accession>A0A9P5XTZ3</accession>
<dbReference type="PANTHER" id="PTHR34997:SF1">
    <property type="entry name" value="PEPTIDOGLYCAN-BINDING LYSIN DOMAIN"/>
    <property type="match status" value="1"/>
</dbReference>
<keyword evidence="2" id="KW-0843">Virulence</keyword>
<dbReference type="GO" id="GO:0008061">
    <property type="term" value="F:chitin binding"/>
    <property type="evidence" value="ECO:0007669"/>
    <property type="project" value="UniProtKB-KW"/>
</dbReference>
<dbReference type="Proteomes" id="UP000807353">
    <property type="component" value="Unassembled WGS sequence"/>
</dbReference>
<protein>
    <recommendedName>
        <fullName evidence="3">LysM domain-containing protein</fullName>
    </recommendedName>
</protein>
<dbReference type="InterPro" id="IPR036779">
    <property type="entry name" value="LysM_dom_sf"/>
</dbReference>
<dbReference type="AlphaFoldDB" id="A0A9P5XTZ3"/>
<dbReference type="OrthoDB" id="5985073at2759"/>
<evidence type="ECO:0000256" key="2">
    <source>
        <dbReference type="ARBA" id="ARBA00023026"/>
    </source>
</evidence>
<feature type="domain" description="LysM" evidence="3">
    <location>
        <begin position="215"/>
        <end position="260"/>
    </location>
</feature>
<dbReference type="Pfam" id="PF01476">
    <property type="entry name" value="LysM"/>
    <property type="match status" value="7"/>
</dbReference>
<sequence length="604" mass="63001">MADHKSSLGGGKPSHGLLSGELIPSSIQYLVPLVFISSVKAACTQTYTVVSGDSCTLIPQKASISSYQLTKLNPNLNCAALFVGQSLCIKDSTYNCQPVYLVKNGDTCSGIADANHISTTQLITNNPNVGATCNTLQPGQMLCVAAPTTTTPTNPTPTACTTTYTVKSGDNCDLIASSNHISNYQLTFLNPTMSCPALQVGQVLCMASTTYNCQPVYTVKSGDGCIPIADANKITLDQLYANNPNLAGACNIYPGQSLCVAPPTPTTTDPPTPTSTECTRKTTVQNGDTCDTISERAGISRYWLGQLNPTINSNCSNLIGGAAICIDSAINTCGSVYAVTGTEGACVGIATTLGMTLQELLSLNPNVNAQCSNIYIGEVLCTAKKTTGTPSTACSRKYTVVSGDTCTVTASKNSLTNAQLLALNPGLSCNAMIPDTEICVFSPATSICPNLIQTNLDDSCFSLAQNVSMSLEEWQSINPGLNCDPLALNYLVCSAHGNATLPEQPSGTNPTALPLCGAYNKKQYCCTKFSVSADLFSSPLCQRANGCQDNCIGDPGVVKPTASATPTFTLTPTSYPSPTPEPNACGNCTASQCCTAFGLSHYLF</sequence>
<dbReference type="InterPro" id="IPR052210">
    <property type="entry name" value="LysM1-like"/>
</dbReference>
<evidence type="ECO:0000313" key="4">
    <source>
        <dbReference type="EMBL" id="KAF9455416.1"/>
    </source>
</evidence>
<comment type="caution">
    <text evidence="4">The sequence shown here is derived from an EMBL/GenBank/DDBJ whole genome shotgun (WGS) entry which is preliminary data.</text>
</comment>
<evidence type="ECO:0000313" key="5">
    <source>
        <dbReference type="Proteomes" id="UP000807353"/>
    </source>
</evidence>
<evidence type="ECO:0000259" key="3">
    <source>
        <dbReference type="PROSITE" id="PS51782"/>
    </source>
</evidence>
<name>A0A9P5XTZ3_9AGAR</name>
<feature type="domain" description="LysM" evidence="3">
    <location>
        <begin position="45"/>
        <end position="89"/>
    </location>
</feature>